<reference evidence="2 3" key="1">
    <citation type="submission" date="2023-03" db="EMBL/GenBank/DDBJ databases">
        <title>YIM 152171 draft genome.</title>
        <authorList>
            <person name="Yang Z."/>
        </authorList>
    </citation>
    <scope>NUCLEOTIDE SEQUENCE [LARGE SCALE GENOMIC DNA]</scope>
    <source>
        <strain evidence="2 3">YIM 152171</strain>
    </source>
</reference>
<name>A0AAP3UYX0_9PROT</name>
<evidence type="ECO:0000259" key="1">
    <source>
        <dbReference type="Pfam" id="PF13480"/>
    </source>
</evidence>
<dbReference type="InterPro" id="IPR038740">
    <property type="entry name" value="BioF2-like_GNAT_dom"/>
</dbReference>
<dbReference type="AlphaFoldDB" id="A0AAP3UYX0"/>
<gene>
    <name evidence="2" type="ORF">PZ740_06495</name>
</gene>
<organism evidence="2 3">
    <name type="scientific">Marinimicrococcus flavescens</name>
    <dbReference type="NCBI Taxonomy" id="3031815"/>
    <lineage>
        <taxon>Bacteria</taxon>
        <taxon>Pseudomonadati</taxon>
        <taxon>Pseudomonadota</taxon>
        <taxon>Alphaproteobacteria</taxon>
        <taxon>Geminicoccales</taxon>
        <taxon>Geminicoccaceae</taxon>
        <taxon>Marinimicrococcus</taxon>
    </lineage>
</organism>
<sequence>MTLPEPRRDPSAAVLPAALSGEALWLTPEDPRWDALVARSALADAYHRAAYHALAEARGEGRARLFAWREGEAFVALPMLLRPLAEIAGLEDETGCDAGSVYGYPGPIASSAPLPEGMAGRFGRALAAGLGELGTVTLFSRLNPLLDQAPLLAGLGEVHEHGPTVSIDLTRSPEERRAACRKATRYDLRRLEEQGFTVAPARSGEELAAFAGIYRENMRRVEASAYYFFDDAYFTRLAREFGEDLMLLLCRQEGALAAGALFFRSGSIAQYHLSATATPFLAAGPVKLVLDAAAQHLGARGAKCLHLGGGRGGTEDSLFRFKAGFGPGRHLFRSWRWVLDPATATRLAKRREALRGAAPAGFFPAHRA</sequence>
<dbReference type="Gene3D" id="3.40.630.30">
    <property type="match status" value="1"/>
</dbReference>
<evidence type="ECO:0000313" key="3">
    <source>
        <dbReference type="Proteomes" id="UP001301140"/>
    </source>
</evidence>
<accession>A0AAP3UYX0</accession>
<dbReference type="SUPFAM" id="SSF55729">
    <property type="entry name" value="Acyl-CoA N-acyltransferases (Nat)"/>
    <property type="match status" value="1"/>
</dbReference>
<dbReference type="InterPro" id="IPR050644">
    <property type="entry name" value="PG_Glycine_Bridge_Synth"/>
</dbReference>
<evidence type="ECO:0000313" key="2">
    <source>
        <dbReference type="EMBL" id="MDF1586030.1"/>
    </source>
</evidence>
<dbReference type="PANTHER" id="PTHR36174:SF1">
    <property type="entry name" value="LIPID II:GLYCINE GLYCYLTRANSFERASE"/>
    <property type="match status" value="1"/>
</dbReference>
<dbReference type="RefSeq" id="WP_327788450.1">
    <property type="nucleotide sequence ID" value="NZ_JARGEQ010000059.1"/>
</dbReference>
<proteinExistence type="predicted"/>
<protein>
    <submittedName>
        <fullName evidence="2">GNAT family N-acetyltransferase</fullName>
    </submittedName>
</protein>
<dbReference type="EMBL" id="JARGEQ010000059">
    <property type="protein sequence ID" value="MDF1586030.1"/>
    <property type="molecule type" value="Genomic_DNA"/>
</dbReference>
<dbReference type="Pfam" id="PF13480">
    <property type="entry name" value="Acetyltransf_6"/>
    <property type="match status" value="1"/>
</dbReference>
<keyword evidence="3" id="KW-1185">Reference proteome</keyword>
<comment type="caution">
    <text evidence="2">The sequence shown here is derived from an EMBL/GenBank/DDBJ whole genome shotgun (WGS) entry which is preliminary data.</text>
</comment>
<dbReference type="Proteomes" id="UP001301140">
    <property type="component" value="Unassembled WGS sequence"/>
</dbReference>
<feature type="domain" description="BioF2-like acetyltransferase" evidence="1">
    <location>
        <begin position="180"/>
        <end position="310"/>
    </location>
</feature>
<dbReference type="PANTHER" id="PTHR36174">
    <property type="entry name" value="LIPID II:GLYCINE GLYCYLTRANSFERASE"/>
    <property type="match status" value="1"/>
</dbReference>
<dbReference type="InterPro" id="IPR016181">
    <property type="entry name" value="Acyl_CoA_acyltransferase"/>
</dbReference>